<evidence type="ECO:0000256" key="1">
    <source>
        <dbReference type="SAM" id="Phobius"/>
    </source>
</evidence>
<sequence>MQKMANLFLCSALFVCLQVFKPTVFMEVYRFAFDFNPTLYSNWVLYKMVWSNIQTGSMAAKVMVPLLLAEVAWFLMPVALHRLLTHKSGTKRDKCRT</sequence>
<protein>
    <submittedName>
        <fullName evidence="2">Uncharacterized protein</fullName>
    </submittedName>
</protein>
<organism evidence="2 3">
    <name type="scientific">Thalassotalea castellviae</name>
    <dbReference type="NCBI Taxonomy" id="3075612"/>
    <lineage>
        <taxon>Bacteria</taxon>
        <taxon>Pseudomonadati</taxon>
        <taxon>Pseudomonadota</taxon>
        <taxon>Gammaproteobacteria</taxon>
        <taxon>Alteromonadales</taxon>
        <taxon>Colwelliaceae</taxon>
        <taxon>Thalassotalea</taxon>
    </lineage>
</organism>
<evidence type="ECO:0000313" key="3">
    <source>
        <dbReference type="Proteomes" id="UP001266357"/>
    </source>
</evidence>
<evidence type="ECO:0000313" key="2">
    <source>
        <dbReference type="EMBL" id="MDT0604093.1"/>
    </source>
</evidence>
<gene>
    <name evidence="2" type="ORF">RM573_10865</name>
</gene>
<keyword evidence="1" id="KW-0472">Membrane</keyword>
<keyword evidence="3" id="KW-1185">Reference proteome</keyword>
<accession>A0ABU3A4Q6</accession>
<dbReference type="RefSeq" id="WP_311581566.1">
    <property type="nucleotide sequence ID" value="NZ_JAVRIF010000005.1"/>
</dbReference>
<name>A0ABU3A4Q6_9GAMM</name>
<proteinExistence type="predicted"/>
<keyword evidence="1" id="KW-1133">Transmembrane helix</keyword>
<keyword evidence="1" id="KW-0812">Transmembrane</keyword>
<comment type="caution">
    <text evidence="2">The sequence shown here is derived from an EMBL/GenBank/DDBJ whole genome shotgun (WGS) entry which is preliminary data.</text>
</comment>
<feature type="transmembrane region" description="Helical" evidence="1">
    <location>
        <begin position="62"/>
        <end position="84"/>
    </location>
</feature>
<dbReference type="Proteomes" id="UP001266357">
    <property type="component" value="Unassembled WGS sequence"/>
</dbReference>
<reference evidence="2 3" key="1">
    <citation type="submission" date="2023-09" db="EMBL/GenBank/DDBJ databases">
        <authorList>
            <person name="Rey-Velasco X."/>
        </authorList>
    </citation>
    <scope>NUCLEOTIDE SEQUENCE [LARGE SCALE GENOMIC DNA]</scope>
    <source>
        <strain evidence="2 3">W431</strain>
    </source>
</reference>
<dbReference type="EMBL" id="JAVRIF010000005">
    <property type="protein sequence ID" value="MDT0604093.1"/>
    <property type="molecule type" value="Genomic_DNA"/>
</dbReference>